<dbReference type="AlphaFoldDB" id="A0A7W7Q896"/>
<gene>
    <name evidence="1" type="ORF">FHR82_005128</name>
</gene>
<dbReference type="Gene3D" id="3.30.70.100">
    <property type="match status" value="1"/>
</dbReference>
<dbReference type="GO" id="GO:0046872">
    <property type="term" value="F:metal ion binding"/>
    <property type="evidence" value="ECO:0007669"/>
    <property type="project" value="InterPro"/>
</dbReference>
<accession>A0A7W7Q896</accession>
<evidence type="ECO:0008006" key="3">
    <source>
        <dbReference type="Google" id="ProtNLM"/>
    </source>
</evidence>
<comment type="caution">
    <text evidence="1">The sequence shown here is derived from an EMBL/GenBank/DDBJ whole genome shotgun (WGS) entry which is preliminary data.</text>
</comment>
<evidence type="ECO:0000313" key="2">
    <source>
        <dbReference type="Proteomes" id="UP000520767"/>
    </source>
</evidence>
<dbReference type="InterPro" id="IPR006121">
    <property type="entry name" value="HMA_dom"/>
</dbReference>
<organism evidence="1 2">
    <name type="scientific">Actinophytocola algeriensis</name>
    <dbReference type="NCBI Taxonomy" id="1768010"/>
    <lineage>
        <taxon>Bacteria</taxon>
        <taxon>Bacillati</taxon>
        <taxon>Actinomycetota</taxon>
        <taxon>Actinomycetes</taxon>
        <taxon>Pseudonocardiales</taxon>
        <taxon>Pseudonocardiaceae</taxon>
    </lineage>
</organism>
<evidence type="ECO:0000313" key="1">
    <source>
        <dbReference type="EMBL" id="MBB4908875.1"/>
    </source>
</evidence>
<keyword evidence="2" id="KW-1185">Reference proteome</keyword>
<name>A0A7W7Q896_9PSEU</name>
<dbReference type="InterPro" id="IPR036163">
    <property type="entry name" value="HMA_dom_sf"/>
</dbReference>
<proteinExistence type="predicted"/>
<dbReference type="CDD" id="cd00371">
    <property type="entry name" value="HMA"/>
    <property type="match status" value="1"/>
</dbReference>
<reference evidence="1 2" key="1">
    <citation type="submission" date="2020-08" db="EMBL/GenBank/DDBJ databases">
        <title>Genomic Encyclopedia of Type Strains, Phase III (KMG-III): the genomes of soil and plant-associated and newly described type strains.</title>
        <authorList>
            <person name="Whitman W."/>
        </authorList>
    </citation>
    <scope>NUCLEOTIDE SEQUENCE [LARGE SCALE GENOMIC DNA]</scope>
    <source>
        <strain evidence="1 2">CECT 8960</strain>
    </source>
</reference>
<dbReference type="EMBL" id="JACHJQ010000005">
    <property type="protein sequence ID" value="MBB4908875.1"/>
    <property type="molecule type" value="Genomic_DNA"/>
</dbReference>
<dbReference type="SUPFAM" id="SSF55008">
    <property type="entry name" value="HMA, heavy metal-associated domain"/>
    <property type="match status" value="1"/>
</dbReference>
<protein>
    <recommendedName>
        <fullName evidence="3">Heavy-metal-associated domain-containing protein</fullName>
    </recommendedName>
</protein>
<dbReference type="RefSeq" id="WP_184812961.1">
    <property type="nucleotide sequence ID" value="NZ_JACHJQ010000005.1"/>
</dbReference>
<dbReference type="Proteomes" id="UP000520767">
    <property type="component" value="Unassembled WGS sequence"/>
</dbReference>
<sequence>MTADVDQRNREIELVIGGMTCASCANRIELLPRPIRGDASPRARWAGMPQIELWVSAGQRHDQPGTQLALADVLDLEPFGPSGGRSQLSELFVSLPSAPGLDEETRRSRARATLLEMAHRYGFTQVRENSF</sequence>